<keyword evidence="2" id="KW-0548">Nucleotidyltransferase</keyword>
<sequence>MAVKKEGVTYDEIVRSVRAGNFAPVYYLMGEEAYYIDKVSEFIVDTALKEEEKDFNLTVCYGTDVTADEVINAAKRFPMMAERQVVLVREAQSLPGKERLSFYLEHPQPSTVLIFCHKHGVLDKRKKLAADIQKTGVLFESKKLYDSQLPGFVTTYLRRKGVAMEQNAVMMVCESVGSDLSRLSGELDKLMLALPEGETRIGAAFVEQHVGISKDFNNFELVSALVAKDVLKVNRIVKYFNDNPKNFSLQLTLSVMFGFFSNLMVAYYAPQRTEEGIADWVEQPRWQVARNILPAMQKYSGVKVMQIIGKLRETDAKSKGLGNTIATPGDLLKELAYFILH</sequence>
<evidence type="ECO:0000256" key="4">
    <source>
        <dbReference type="ARBA" id="ARBA00022932"/>
    </source>
</evidence>
<accession>A0A6N3AHQ6</accession>
<dbReference type="AlphaFoldDB" id="A0A6N3AHQ6"/>
<protein>
    <submittedName>
        <fullName evidence="6">DNA polymerase III subunit delta</fullName>
    </submittedName>
</protein>
<dbReference type="EMBL" id="CACRUT010000008">
    <property type="protein sequence ID" value="VYT89050.1"/>
    <property type="molecule type" value="Genomic_DNA"/>
</dbReference>
<evidence type="ECO:0000313" key="6">
    <source>
        <dbReference type="EMBL" id="VYT89050.1"/>
    </source>
</evidence>
<dbReference type="GO" id="GO:0003887">
    <property type="term" value="F:DNA-directed DNA polymerase activity"/>
    <property type="evidence" value="ECO:0007669"/>
    <property type="project" value="UniProtKB-KW"/>
</dbReference>
<feature type="domain" description="DNA polymerase III delta N-terminal" evidence="5">
    <location>
        <begin position="26"/>
        <end position="140"/>
    </location>
</feature>
<dbReference type="SUPFAM" id="SSF52540">
    <property type="entry name" value="P-loop containing nucleoside triphosphate hydrolases"/>
    <property type="match status" value="1"/>
</dbReference>
<dbReference type="PANTHER" id="PTHR34388">
    <property type="entry name" value="DNA POLYMERASE III SUBUNIT DELTA"/>
    <property type="match status" value="1"/>
</dbReference>
<dbReference type="NCBIfam" id="TIGR01128">
    <property type="entry name" value="holA"/>
    <property type="match status" value="1"/>
</dbReference>
<organism evidence="6">
    <name type="scientific">Paraprevotella clara</name>
    <dbReference type="NCBI Taxonomy" id="454154"/>
    <lineage>
        <taxon>Bacteria</taxon>
        <taxon>Pseudomonadati</taxon>
        <taxon>Bacteroidota</taxon>
        <taxon>Bacteroidia</taxon>
        <taxon>Bacteroidales</taxon>
        <taxon>Prevotellaceae</taxon>
        <taxon>Paraprevotella</taxon>
    </lineage>
</organism>
<dbReference type="InterPro" id="IPR005790">
    <property type="entry name" value="DNA_polIII_delta"/>
</dbReference>
<evidence type="ECO:0000256" key="2">
    <source>
        <dbReference type="ARBA" id="ARBA00022695"/>
    </source>
</evidence>
<evidence type="ECO:0000259" key="5">
    <source>
        <dbReference type="Pfam" id="PF06144"/>
    </source>
</evidence>
<dbReference type="Gene3D" id="1.10.8.60">
    <property type="match status" value="1"/>
</dbReference>
<dbReference type="Gene3D" id="1.20.272.10">
    <property type="match status" value="1"/>
</dbReference>
<dbReference type="GO" id="GO:0003677">
    <property type="term" value="F:DNA binding"/>
    <property type="evidence" value="ECO:0007669"/>
    <property type="project" value="InterPro"/>
</dbReference>
<dbReference type="InterPro" id="IPR027417">
    <property type="entry name" value="P-loop_NTPase"/>
</dbReference>
<dbReference type="Gene3D" id="3.40.50.300">
    <property type="entry name" value="P-loop containing nucleotide triphosphate hydrolases"/>
    <property type="match status" value="1"/>
</dbReference>
<evidence type="ECO:0000256" key="3">
    <source>
        <dbReference type="ARBA" id="ARBA00022705"/>
    </source>
</evidence>
<keyword evidence="1" id="KW-0808">Transferase</keyword>
<reference evidence="6" key="1">
    <citation type="submission" date="2019-11" db="EMBL/GenBank/DDBJ databases">
        <authorList>
            <person name="Feng L."/>
        </authorList>
    </citation>
    <scope>NUCLEOTIDE SEQUENCE</scope>
    <source>
        <strain evidence="6">PclaraLFYP37</strain>
    </source>
</reference>
<gene>
    <name evidence="6" type="ORF">PCLFYP37_01391</name>
</gene>
<dbReference type="Pfam" id="PF06144">
    <property type="entry name" value="DNA_pol3_delta"/>
    <property type="match status" value="1"/>
</dbReference>
<dbReference type="InterPro" id="IPR010372">
    <property type="entry name" value="DNA_pol3_delta_N"/>
</dbReference>
<proteinExistence type="predicted"/>
<keyword evidence="3" id="KW-0235">DNA replication</keyword>
<name>A0A6N3AHQ6_9BACT</name>
<evidence type="ECO:0000256" key="1">
    <source>
        <dbReference type="ARBA" id="ARBA00022679"/>
    </source>
</evidence>
<keyword evidence="4" id="KW-0239">DNA-directed DNA polymerase</keyword>
<dbReference type="GO" id="GO:0006261">
    <property type="term" value="P:DNA-templated DNA replication"/>
    <property type="evidence" value="ECO:0007669"/>
    <property type="project" value="TreeGrafter"/>
</dbReference>
<dbReference type="PANTHER" id="PTHR34388:SF1">
    <property type="entry name" value="DNA POLYMERASE III SUBUNIT DELTA"/>
    <property type="match status" value="1"/>
</dbReference>
<dbReference type="GO" id="GO:0009360">
    <property type="term" value="C:DNA polymerase III complex"/>
    <property type="evidence" value="ECO:0007669"/>
    <property type="project" value="InterPro"/>
</dbReference>